<organism evidence="2 3">
    <name type="scientific">Nothophoma quercina</name>
    <dbReference type="NCBI Taxonomy" id="749835"/>
    <lineage>
        <taxon>Eukaryota</taxon>
        <taxon>Fungi</taxon>
        <taxon>Dikarya</taxon>
        <taxon>Ascomycota</taxon>
        <taxon>Pezizomycotina</taxon>
        <taxon>Dothideomycetes</taxon>
        <taxon>Pleosporomycetidae</taxon>
        <taxon>Pleosporales</taxon>
        <taxon>Pleosporineae</taxon>
        <taxon>Didymellaceae</taxon>
        <taxon>Nothophoma</taxon>
    </lineage>
</organism>
<name>A0ABR3RFD0_9PLEO</name>
<proteinExistence type="predicted"/>
<feature type="region of interest" description="Disordered" evidence="1">
    <location>
        <begin position="250"/>
        <end position="275"/>
    </location>
</feature>
<accession>A0ABR3RFD0</accession>
<gene>
    <name evidence="2" type="ORF">SLS59_004563</name>
</gene>
<evidence type="ECO:0000256" key="1">
    <source>
        <dbReference type="SAM" id="MobiDB-lite"/>
    </source>
</evidence>
<protein>
    <submittedName>
        <fullName evidence="2">Uncharacterized protein</fullName>
    </submittedName>
</protein>
<reference evidence="2 3" key="1">
    <citation type="submission" date="2024-02" db="EMBL/GenBank/DDBJ databases">
        <title>De novo assembly and annotation of 12 fungi associated with fruit tree decline syndrome in Ontario, Canada.</title>
        <authorList>
            <person name="Sulman M."/>
            <person name="Ellouze W."/>
            <person name="Ilyukhin E."/>
        </authorList>
    </citation>
    <scope>NUCLEOTIDE SEQUENCE [LARGE SCALE GENOMIC DNA]</scope>
    <source>
        <strain evidence="2 3">M97-236</strain>
    </source>
</reference>
<evidence type="ECO:0000313" key="3">
    <source>
        <dbReference type="Proteomes" id="UP001521222"/>
    </source>
</evidence>
<keyword evidence="3" id="KW-1185">Reference proteome</keyword>
<dbReference type="EMBL" id="JAKIXB020000013">
    <property type="protein sequence ID" value="KAL1602908.1"/>
    <property type="molecule type" value="Genomic_DNA"/>
</dbReference>
<feature type="compositionally biased region" description="Basic and acidic residues" evidence="1">
    <location>
        <begin position="260"/>
        <end position="275"/>
    </location>
</feature>
<dbReference type="Proteomes" id="UP001521222">
    <property type="component" value="Unassembled WGS sequence"/>
</dbReference>
<evidence type="ECO:0000313" key="2">
    <source>
        <dbReference type="EMBL" id="KAL1602908.1"/>
    </source>
</evidence>
<sequence length="275" mass="31482">MSAPSHHVPKAAFFRATSLGAVRGLQLTRVPWLDRLGFQASHHITGMLRPFTSGIFSHVDTYTMVTNALYIGNSPSHSDDLRLFVVFPRLREDIRNNSRLLAYFWQRCMLPAIDSIHSPGLFDQQSDGMDYMSYDARDEMKDLDESLATFGLHTPVQRRDSTQLSLEQAWESIEQTLANDPDLQMLLDMFLIVSWEAPAVASGSWQNPSFEQFLEPSCIDQKCGKVIYKQMQEDRPKERLALKSNMRMLSRKRSATLTQLEDRPDAKRTQSMDMS</sequence>
<comment type="caution">
    <text evidence="2">The sequence shown here is derived from an EMBL/GenBank/DDBJ whole genome shotgun (WGS) entry which is preliminary data.</text>
</comment>